<dbReference type="FunFam" id="3.40.50.300:FF:000205">
    <property type="entry name" value="ABC transporter B family member 4"/>
    <property type="match status" value="1"/>
</dbReference>
<feature type="transmembrane region" description="Helical" evidence="13">
    <location>
        <begin position="900"/>
        <end position="929"/>
    </location>
</feature>
<evidence type="ECO:0000256" key="13">
    <source>
        <dbReference type="SAM" id="Phobius"/>
    </source>
</evidence>
<dbReference type="GO" id="GO:0090374">
    <property type="term" value="P:oligopeptide export from mitochondrion"/>
    <property type="evidence" value="ECO:0007669"/>
    <property type="project" value="TreeGrafter"/>
</dbReference>
<evidence type="ECO:0000256" key="7">
    <source>
        <dbReference type="ARBA" id="ARBA00022741"/>
    </source>
</evidence>
<keyword evidence="9 13" id="KW-1133">Transmembrane helix</keyword>
<dbReference type="CDD" id="cd03249">
    <property type="entry name" value="ABC_MTABC3_MDL1_MDL2"/>
    <property type="match status" value="2"/>
</dbReference>
<feature type="transmembrane region" description="Helical" evidence="13">
    <location>
        <begin position="163"/>
        <end position="184"/>
    </location>
</feature>
<keyword evidence="5 13" id="KW-0812">Transmembrane</keyword>
<feature type="domain" description="ABC transporter" evidence="14">
    <location>
        <begin position="1095"/>
        <end position="1334"/>
    </location>
</feature>
<proteinExistence type="inferred from homology"/>
<feature type="domain" description="ABC transporter" evidence="14">
    <location>
        <begin position="438"/>
        <end position="674"/>
    </location>
</feature>
<dbReference type="Pfam" id="PF00664">
    <property type="entry name" value="ABC_membrane"/>
    <property type="match status" value="2"/>
</dbReference>
<dbReference type="PANTHER" id="PTHR43394">
    <property type="entry name" value="ATP-DEPENDENT PERMEASE MDL1, MITOCHONDRIAL"/>
    <property type="match status" value="1"/>
</dbReference>
<dbReference type="InterPro" id="IPR036640">
    <property type="entry name" value="ABC1_TM_sf"/>
</dbReference>
<evidence type="ECO:0000256" key="12">
    <source>
        <dbReference type="SAM" id="MobiDB-lite"/>
    </source>
</evidence>
<dbReference type="GO" id="GO:0005743">
    <property type="term" value="C:mitochondrial inner membrane"/>
    <property type="evidence" value="ECO:0007669"/>
    <property type="project" value="TreeGrafter"/>
</dbReference>
<feature type="domain" description="ABC transmembrane type-1" evidence="15">
    <location>
        <begin position="773"/>
        <end position="1060"/>
    </location>
</feature>
<comment type="subcellular location">
    <subcellularLocation>
        <location evidence="1">Membrane</location>
        <topology evidence="1">Multi-pass membrane protein</topology>
    </subcellularLocation>
</comment>
<evidence type="ECO:0000256" key="5">
    <source>
        <dbReference type="ARBA" id="ARBA00022692"/>
    </source>
</evidence>
<dbReference type="InterPro" id="IPR003593">
    <property type="entry name" value="AAA+_ATPase"/>
</dbReference>
<dbReference type="InterPro" id="IPR011527">
    <property type="entry name" value="ABC1_TM_dom"/>
</dbReference>
<evidence type="ECO:0000313" key="16">
    <source>
        <dbReference type="EMBL" id="CAF0963877.1"/>
    </source>
</evidence>
<feature type="compositionally biased region" description="Basic and acidic residues" evidence="12">
    <location>
        <begin position="1"/>
        <end position="12"/>
    </location>
</feature>
<protein>
    <recommendedName>
        <fullName evidence="3">ABC-type xenobiotic transporter</fullName>
        <ecNumber evidence="3">7.6.2.2</ecNumber>
    </recommendedName>
</protein>
<dbReference type="GO" id="GO:0016887">
    <property type="term" value="F:ATP hydrolysis activity"/>
    <property type="evidence" value="ECO:0007669"/>
    <property type="project" value="InterPro"/>
</dbReference>
<evidence type="ECO:0000256" key="10">
    <source>
        <dbReference type="ARBA" id="ARBA00023136"/>
    </source>
</evidence>
<evidence type="ECO:0000259" key="14">
    <source>
        <dbReference type="PROSITE" id="PS50893"/>
    </source>
</evidence>
<evidence type="ECO:0000256" key="8">
    <source>
        <dbReference type="ARBA" id="ARBA00022840"/>
    </source>
</evidence>
<feature type="transmembrane region" description="Helical" evidence="13">
    <location>
        <begin position="769"/>
        <end position="792"/>
    </location>
</feature>
<evidence type="ECO:0000256" key="9">
    <source>
        <dbReference type="ARBA" id="ARBA00022989"/>
    </source>
</evidence>
<dbReference type="Proteomes" id="UP000663832">
    <property type="component" value="Unassembled WGS sequence"/>
</dbReference>
<keyword evidence="6" id="KW-0677">Repeat</keyword>
<feature type="coiled-coil region" evidence="11">
    <location>
        <begin position="672"/>
        <end position="699"/>
    </location>
</feature>
<feature type="transmembrane region" description="Helical" evidence="13">
    <location>
        <begin position="997"/>
        <end position="1017"/>
    </location>
</feature>
<evidence type="ECO:0000259" key="15">
    <source>
        <dbReference type="PROSITE" id="PS50929"/>
    </source>
</evidence>
<keyword evidence="8" id="KW-0067">ATP-binding</keyword>
<evidence type="ECO:0000256" key="3">
    <source>
        <dbReference type="ARBA" id="ARBA00012191"/>
    </source>
</evidence>
<dbReference type="CDD" id="cd18577">
    <property type="entry name" value="ABC_6TM_Pgp_ABCB1_D1_like"/>
    <property type="match status" value="1"/>
</dbReference>
<dbReference type="Pfam" id="PF00005">
    <property type="entry name" value="ABC_tran"/>
    <property type="match status" value="2"/>
</dbReference>
<keyword evidence="7" id="KW-0547">Nucleotide-binding</keyword>
<dbReference type="PROSITE" id="PS50929">
    <property type="entry name" value="ABC_TM1F"/>
    <property type="match status" value="2"/>
</dbReference>
<dbReference type="PROSITE" id="PS00211">
    <property type="entry name" value="ABC_TRANSPORTER_1"/>
    <property type="match status" value="2"/>
</dbReference>
<dbReference type="Gene3D" id="1.20.1560.10">
    <property type="entry name" value="ABC transporter type 1, transmembrane domain"/>
    <property type="match status" value="1"/>
</dbReference>
<sequence>MGDEQDEKKSQDIDAIDLDQNKITNGKIAKPDDEEQPSDQNFFQRFRGKKKDKKVTEVVSLASLFRYATKLDILFILIGTAGGLAHGVLMPLLILVFGGLLNTFTDRVADLCTLNYTATAIEYCPAGYVLTSSNYLSSTSICNFTFNGTAADFQNLIVTQVNYLVIIGCVSIVFGYLQIAFWSMPAERQTRAIRENLFRSILRKEIVYFDTHKTGELNTKLTDDIDKIHDGIGDKLGSASQFLSSCITGLALGFAKGWKLTLVILSVSPLLFFAAILMSKLTSSFTAMELKSYGKAGAVAEEVLSSIRTVFSYNGQKRETKRYEQYLEDARTSGIKKGGASGFALGLVWFFIYCAYALGFWYGAKLIRDENYNIGNVIIVFFSIIIAVFNLGQASPHFQTLTQARAAAYIVWEIIDAPSKIVSDSETGLKKDDLIGDIEFSNIKFSYPSRPGVQILNSISFDVQRGQTIALVGSSGSGKSTCVQLLQRFYDADAGIVRIDGHEVKEYNLKWLRQHIGVVSQEPILFQATIRENILFGRDTATDAEIHEAAKMANAHDFIMTLPDKYETAVGERGAALSGGQKQRIAIARALIRDPKILLLDEATSALDNESEKIVQDALDRAAQGRTTLVIAHRLSTIRNADKIVVMHKGEVVEEGDHESLMDARGTYYSLVEQQNLRRAEEEEQLQFEKKEITELVLNHHTEELQTTATRNRASTIVSLTPSVMAALYGKNKVGTTDDDTDDDDKKKKKKEKKPSAALIMLKMNRPEWIFIAFGCVACIINGGIQPVFGIILSKLTAVFQICDKKTQEDRVLLYILLFIGFGILLLFSMSLQGLLFALSGEALTKRLRGRAFQCLLRQEISYFDNPKNNTGALCTRLATEASAVQGATGIRIGTTLQNLAALGTGIIISFVFSWQLTLLILGFVPLMVAGGVLQSRLMTGFASKDKATQENAGQVAIQSIQNIRTVVQLTKEDYFFEEYRRYIGIPYRSSIKRAHLFGFFFALTSSVMFFSLAALFRLGAYLVAQGDITFEDVLLCFNCIIFGAQSVGQTAAMSPDYTKAVESADNILELLNRKPAIDNSSTDGEEIPNFTGQLDFEGIHFIYPNRPESIILRNFKLKIQPGQQVALVGTSGCGKSTTIQLVERFYDANVGRILADSKDVRALNLQWYRQQIGFVSQEPILFDMSIKDNIAYGDNSRDNISMEEIIKVAQSANIHDFIQRLPEGYDTNCGAKGTQLSGGQKQRIAIARALLRDPKILLLDEATSALDSESEKIVQDALDKAQENRTSITIAHRLSTIQNADMICVLHNGVIVESGTSQELLALGGRYYRLAVGKLK</sequence>
<dbReference type="InterPro" id="IPR039421">
    <property type="entry name" value="Type_1_exporter"/>
</dbReference>
<keyword evidence="18" id="KW-1185">Reference proteome</keyword>
<name>A0A815RRT1_9BILA</name>
<dbReference type="FunFam" id="1.20.1560.10:FF:000018">
    <property type="entry name" value="ATP-binding cassette subfamily B member 11"/>
    <property type="match status" value="1"/>
</dbReference>
<dbReference type="EMBL" id="CAJNOI010000057">
    <property type="protein sequence ID" value="CAF0963877.1"/>
    <property type="molecule type" value="Genomic_DNA"/>
</dbReference>
<feature type="transmembrane region" description="Helical" evidence="13">
    <location>
        <begin position="374"/>
        <end position="392"/>
    </location>
</feature>
<evidence type="ECO:0000256" key="6">
    <source>
        <dbReference type="ARBA" id="ARBA00022737"/>
    </source>
</evidence>
<evidence type="ECO:0000256" key="4">
    <source>
        <dbReference type="ARBA" id="ARBA00022448"/>
    </source>
</evidence>
<comment type="similarity">
    <text evidence="2">Belongs to the ABC transporter superfamily. ABCB family. Multidrug resistance exporter (TC 3.A.1.201) subfamily.</text>
</comment>
<dbReference type="InterPro" id="IPR027417">
    <property type="entry name" value="P-loop_NTPase"/>
</dbReference>
<evidence type="ECO:0000256" key="11">
    <source>
        <dbReference type="SAM" id="Coils"/>
    </source>
</evidence>
<evidence type="ECO:0000313" key="17">
    <source>
        <dbReference type="EMBL" id="CAF1481775.1"/>
    </source>
</evidence>
<feature type="transmembrane region" description="Helical" evidence="13">
    <location>
        <begin position="73"/>
        <end position="101"/>
    </location>
</feature>
<dbReference type="EC" id="7.6.2.2" evidence="3"/>
<feature type="transmembrane region" description="Helical" evidence="13">
    <location>
        <begin position="812"/>
        <end position="839"/>
    </location>
</feature>
<dbReference type="GO" id="GO:0008559">
    <property type="term" value="F:ABC-type xenobiotic transporter activity"/>
    <property type="evidence" value="ECO:0007669"/>
    <property type="project" value="UniProtKB-EC"/>
</dbReference>
<dbReference type="FunFam" id="1.20.1560.10:FF:000009">
    <property type="entry name" value="ABC transporter B family member 1"/>
    <property type="match status" value="1"/>
</dbReference>
<dbReference type="GO" id="GO:0005524">
    <property type="term" value="F:ATP binding"/>
    <property type="evidence" value="ECO:0007669"/>
    <property type="project" value="UniProtKB-KW"/>
</dbReference>
<dbReference type="OrthoDB" id="6500128at2759"/>
<organism evidence="17 18">
    <name type="scientific">Adineta steineri</name>
    <dbReference type="NCBI Taxonomy" id="433720"/>
    <lineage>
        <taxon>Eukaryota</taxon>
        <taxon>Metazoa</taxon>
        <taxon>Spiralia</taxon>
        <taxon>Gnathifera</taxon>
        <taxon>Rotifera</taxon>
        <taxon>Eurotatoria</taxon>
        <taxon>Bdelloidea</taxon>
        <taxon>Adinetida</taxon>
        <taxon>Adinetidae</taxon>
        <taxon>Adineta</taxon>
    </lineage>
</organism>
<feature type="transmembrane region" description="Helical" evidence="13">
    <location>
        <begin position="260"/>
        <end position="278"/>
    </location>
</feature>
<dbReference type="EMBL" id="CAJNOM010000518">
    <property type="protein sequence ID" value="CAF1481775.1"/>
    <property type="molecule type" value="Genomic_DNA"/>
</dbReference>
<keyword evidence="11" id="KW-0175">Coiled coil</keyword>
<dbReference type="InterPro" id="IPR003439">
    <property type="entry name" value="ABC_transporter-like_ATP-bd"/>
</dbReference>
<dbReference type="PANTHER" id="PTHR43394:SF27">
    <property type="entry name" value="ATP-DEPENDENT TRANSLOCASE ABCB1-LIKE"/>
    <property type="match status" value="1"/>
</dbReference>
<dbReference type="FunFam" id="3.40.50.300:FF:000302">
    <property type="entry name" value="ATP-binding cassette subfamily B member 5"/>
    <property type="match status" value="1"/>
</dbReference>
<dbReference type="InterPro" id="IPR017871">
    <property type="entry name" value="ABC_transporter-like_CS"/>
</dbReference>
<evidence type="ECO:0000256" key="2">
    <source>
        <dbReference type="ARBA" id="ARBA00007577"/>
    </source>
</evidence>
<dbReference type="SMART" id="SM00382">
    <property type="entry name" value="AAA"/>
    <property type="match status" value="2"/>
</dbReference>
<evidence type="ECO:0000313" key="18">
    <source>
        <dbReference type="Proteomes" id="UP000663832"/>
    </source>
</evidence>
<dbReference type="Proteomes" id="UP000663877">
    <property type="component" value="Unassembled WGS sequence"/>
</dbReference>
<keyword evidence="10 13" id="KW-0472">Membrane</keyword>
<accession>A0A815RRT1</accession>
<dbReference type="GO" id="GO:0015421">
    <property type="term" value="F:ABC-type oligopeptide transporter activity"/>
    <property type="evidence" value="ECO:0007669"/>
    <property type="project" value="TreeGrafter"/>
</dbReference>
<comment type="caution">
    <text evidence="17">The sequence shown here is derived from an EMBL/GenBank/DDBJ whole genome shotgun (WGS) entry which is preliminary data.</text>
</comment>
<dbReference type="CDD" id="cd18578">
    <property type="entry name" value="ABC_6TM_Pgp_ABCB1_D2_like"/>
    <property type="match status" value="1"/>
</dbReference>
<evidence type="ECO:0000256" key="1">
    <source>
        <dbReference type="ARBA" id="ARBA00004141"/>
    </source>
</evidence>
<feature type="transmembrane region" description="Helical" evidence="13">
    <location>
        <begin position="340"/>
        <end position="362"/>
    </location>
</feature>
<dbReference type="PROSITE" id="PS50893">
    <property type="entry name" value="ABC_TRANSPORTER_2"/>
    <property type="match status" value="2"/>
</dbReference>
<keyword evidence="4" id="KW-0813">Transport</keyword>
<reference evidence="17" key="1">
    <citation type="submission" date="2021-02" db="EMBL/GenBank/DDBJ databases">
        <authorList>
            <person name="Nowell W R."/>
        </authorList>
    </citation>
    <scope>NUCLEOTIDE SEQUENCE</scope>
</reference>
<gene>
    <name evidence="16" type="ORF">BJG266_LOCUS13943</name>
    <name evidence="17" type="ORF">QVE165_LOCUS42283</name>
</gene>
<dbReference type="SUPFAM" id="SSF90123">
    <property type="entry name" value="ABC transporter transmembrane region"/>
    <property type="match status" value="2"/>
</dbReference>
<dbReference type="SUPFAM" id="SSF52540">
    <property type="entry name" value="P-loop containing nucleoside triphosphate hydrolases"/>
    <property type="match status" value="2"/>
</dbReference>
<feature type="region of interest" description="Disordered" evidence="12">
    <location>
        <begin position="1"/>
        <end position="39"/>
    </location>
</feature>
<feature type="domain" description="ABC transmembrane type-1" evidence="15">
    <location>
        <begin position="77"/>
        <end position="403"/>
    </location>
</feature>
<dbReference type="Gene3D" id="3.40.50.300">
    <property type="entry name" value="P-loop containing nucleotide triphosphate hydrolases"/>
    <property type="match status" value="2"/>
</dbReference>